<dbReference type="RefSeq" id="WP_275238405.1">
    <property type="nucleotide sequence ID" value="NZ_JARFJC010000025.1"/>
</dbReference>
<feature type="domain" description="DUF4097" evidence="1">
    <location>
        <begin position="76"/>
        <end position="268"/>
    </location>
</feature>
<dbReference type="Pfam" id="PF13349">
    <property type="entry name" value="DUF4097"/>
    <property type="match status" value="1"/>
</dbReference>
<accession>A0ABT6C8H8</accession>
<evidence type="ECO:0000313" key="3">
    <source>
        <dbReference type="Proteomes" id="UP001528912"/>
    </source>
</evidence>
<reference evidence="2 3" key="1">
    <citation type="submission" date="2023-03" db="EMBL/GenBank/DDBJ databases">
        <title>YIM 133296 draft genome.</title>
        <authorList>
            <person name="Xiong L."/>
        </authorList>
    </citation>
    <scope>NUCLEOTIDE SEQUENCE [LARGE SCALE GENOMIC DNA]</scope>
    <source>
        <strain evidence="2 3">YIM 133296</strain>
    </source>
</reference>
<gene>
    <name evidence="2" type="ORF">P4R38_12610</name>
</gene>
<dbReference type="EMBL" id="JAROAV010000031">
    <property type="protein sequence ID" value="MDF8265090.1"/>
    <property type="molecule type" value="Genomic_DNA"/>
</dbReference>
<dbReference type="InterPro" id="IPR025164">
    <property type="entry name" value="Toastrack_DUF4097"/>
</dbReference>
<keyword evidence="3" id="KW-1185">Reference proteome</keyword>
<organism evidence="2 3">
    <name type="scientific">Luteipulveratus flavus</name>
    <dbReference type="NCBI Taxonomy" id="3031728"/>
    <lineage>
        <taxon>Bacteria</taxon>
        <taxon>Bacillati</taxon>
        <taxon>Actinomycetota</taxon>
        <taxon>Actinomycetes</taxon>
        <taxon>Micrococcales</taxon>
        <taxon>Dermacoccaceae</taxon>
        <taxon>Luteipulveratus</taxon>
    </lineage>
</organism>
<evidence type="ECO:0000259" key="1">
    <source>
        <dbReference type="Pfam" id="PF13349"/>
    </source>
</evidence>
<name>A0ABT6C8H8_9MICO</name>
<comment type="caution">
    <text evidence="2">The sequence shown here is derived from an EMBL/GenBank/DDBJ whole genome shotgun (WGS) entry which is preliminary data.</text>
</comment>
<dbReference type="Proteomes" id="UP001528912">
    <property type="component" value="Unassembled WGS sequence"/>
</dbReference>
<evidence type="ECO:0000313" key="2">
    <source>
        <dbReference type="EMBL" id="MDF8265090.1"/>
    </source>
</evidence>
<sequence>MAQKWEIEGPRVLDIGDENERVRSLTVGLIGGHVDVVTHDDSPTARVEVYEVSGRPLQVRWDGSALKILHVKGDGQNVWEAIKGFGRTVQRHKARISVSIPRDAEASVSTVSAGAVVGNLDADAKINTVNGEVTVDALDGDIVINTVSGVIEAHHLSGELRAGTVSGGITVHDSTLDPIDLNTVSGDITLDLTNDRVRITSNSVSGDVTIRMPLGDGYDLKVSTISGAAIVDGAQLGGNHIGQRGGSLHQGDGALRLKATSVSGDVVVLRSPDDARPTDRTAQEQA</sequence>
<proteinExistence type="predicted"/>
<protein>
    <submittedName>
        <fullName evidence="2">DUF4097 family beta strand repeat-containing protein</fullName>
    </submittedName>
</protein>